<sequence>MADLYPRFSNSYRRYQRLHFDRYQAFKAEKPLWHCATCSRFLFREEIQVRFLDHQAIQNIHCTDWGLPVIYQYFGTYRYMIVCQKHLVGDFAHGPEYPGPPIVDFITTLNYRERSCLSSIKLMSRMTRKTNTAESYCGHYELTGSMWSKINMEFTQMLLGGTLGIPILENIMQDIDCYSLYTTEEHAM</sequence>
<dbReference type="Proteomes" id="UP000054107">
    <property type="component" value="Unassembled WGS sequence"/>
</dbReference>
<dbReference type="OrthoDB" id="2289644at2759"/>
<dbReference type="AlphaFoldDB" id="A0A0B7N398"/>
<protein>
    <submittedName>
        <fullName evidence="1">Uncharacterized protein</fullName>
    </submittedName>
</protein>
<proteinExistence type="predicted"/>
<evidence type="ECO:0000313" key="1">
    <source>
        <dbReference type="EMBL" id="CEP12776.1"/>
    </source>
</evidence>
<dbReference type="EMBL" id="LN728291">
    <property type="protein sequence ID" value="CEP12776.1"/>
    <property type="molecule type" value="Genomic_DNA"/>
</dbReference>
<evidence type="ECO:0000313" key="2">
    <source>
        <dbReference type="Proteomes" id="UP000054107"/>
    </source>
</evidence>
<organism evidence="1 2">
    <name type="scientific">Parasitella parasitica</name>
    <dbReference type="NCBI Taxonomy" id="35722"/>
    <lineage>
        <taxon>Eukaryota</taxon>
        <taxon>Fungi</taxon>
        <taxon>Fungi incertae sedis</taxon>
        <taxon>Mucoromycota</taxon>
        <taxon>Mucoromycotina</taxon>
        <taxon>Mucoromycetes</taxon>
        <taxon>Mucorales</taxon>
        <taxon>Mucorineae</taxon>
        <taxon>Mucoraceae</taxon>
        <taxon>Parasitella</taxon>
    </lineage>
</organism>
<keyword evidence="2" id="KW-1185">Reference proteome</keyword>
<gene>
    <name evidence="1" type="primary">PARPA_06760.1 scaffold 23589</name>
</gene>
<reference evidence="1 2" key="1">
    <citation type="submission" date="2014-09" db="EMBL/GenBank/DDBJ databases">
        <authorList>
            <person name="Ellenberger Sabrina"/>
        </authorList>
    </citation>
    <scope>NUCLEOTIDE SEQUENCE [LARGE SCALE GENOMIC DNA]</scope>
    <source>
        <strain evidence="1 2">CBS 412.66</strain>
    </source>
</reference>
<name>A0A0B7N398_9FUNG</name>
<accession>A0A0B7N398</accession>